<dbReference type="Pfam" id="PF17921">
    <property type="entry name" value="Integrase_H2C2"/>
    <property type="match status" value="1"/>
</dbReference>
<dbReference type="CDD" id="cd09274">
    <property type="entry name" value="RNase_HI_RT_Ty3"/>
    <property type="match status" value="1"/>
</dbReference>
<dbReference type="PANTHER" id="PTHR37984">
    <property type="entry name" value="PROTEIN CBG26694"/>
    <property type="match status" value="1"/>
</dbReference>
<dbReference type="Proteomes" id="UP000092461">
    <property type="component" value="Unassembled WGS sequence"/>
</dbReference>
<dbReference type="Pfam" id="PF00665">
    <property type="entry name" value="rve"/>
    <property type="match status" value="1"/>
</dbReference>
<keyword evidence="3" id="KW-0540">Nuclease</keyword>
<dbReference type="EnsemblMetazoa" id="LLOJ001569-RA">
    <property type="protein sequence ID" value="LLOJ001569-PA"/>
    <property type="gene ID" value="LLOJ001569"/>
</dbReference>
<dbReference type="GO" id="GO:0003964">
    <property type="term" value="F:RNA-directed DNA polymerase activity"/>
    <property type="evidence" value="ECO:0007669"/>
    <property type="project" value="UniProtKB-KW"/>
</dbReference>
<dbReference type="SUPFAM" id="SSF56672">
    <property type="entry name" value="DNA/RNA polymerases"/>
    <property type="match status" value="1"/>
</dbReference>
<dbReference type="GO" id="GO:0042575">
    <property type="term" value="C:DNA polymerase complex"/>
    <property type="evidence" value="ECO:0007669"/>
    <property type="project" value="UniProtKB-ARBA"/>
</dbReference>
<dbReference type="EMBL" id="AJWK01005381">
    <property type="status" value="NOT_ANNOTATED_CDS"/>
    <property type="molecule type" value="Genomic_DNA"/>
</dbReference>
<dbReference type="InterPro" id="IPR001584">
    <property type="entry name" value="Integrase_cat-core"/>
</dbReference>
<dbReference type="InterPro" id="IPR036397">
    <property type="entry name" value="RNaseH_sf"/>
</dbReference>
<keyword evidence="4" id="KW-0255">Endonuclease</keyword>
<dbReference type="FunFam" id="1.10.340.70:FF:000001">
    <property type="entry name" value="Retrovirus-related Pol polyprotein from transposon gypsy-like Protein"/>
    <property type="match status" value="1"/>
</dbReference>
<dbReference type="EMBL" id="AJWK01005382">
    <property type="status" value="NOT_ANNOTATED_CDS"/>
    <property type="molecule type" value="Genomic_DNA"/>
</dbReference>
<keyword evidence="10" id="KW-1185">Reference proteome</keyword>
<dbReference type="Gene3D" id="3.30.70.270">
    <property type="match status" value="2"/>
</dbReference>
<dbReference type="GO" id="GO:0015074">
    <property type="term" value="P:DNA integration"/>
    <property type="evidence" value="ECO:0007669"/>
    <property type="project" value="InterPro"/>
</dbReference>
<dbReference type="Gene3D" id="3.10.10.10">
    <property type="entry name" value="HIV Type 1 Reverse Transcriptase, subunit A, domain 1"/>
    <property type="match status" value="1"/>
</dbReference>
<organism evidence="9 10">
    <name type="scientific">Lutzomyia longipalpis</name>
    <name type="common">Sand fly</name>
    <dbReference type="NCBI Taxonomy" id="7200"/>
    <lineage>
        <taxon>Eukaryota</taxon>
        <taxon>Metazoa</taxon>
        <taxon>Ecdysozoa</taxon>
        <taxon>Arthropoda</taxon>
        <taxon>Hexapoda</taxon>
        <taxon>Insecta</taxon>
        <taxon>Pterygota</taxon>
        <taxon>Neoptera</taxon>
        <taxon>Endopterygota</taxon>
        <taxon>Diptera</taxon>
        <taxon>Nematocera</taxon>
        <taxon>Psychodoidea</taxon>
        <taxon>Psychodidae</taxon>
        <taxon>Lutzomyia</taxon>
        <taxon>Lutzomyia</taxon>
    </lineage>
</organism>
<dbReference type="Pfam" id="PF00078">
    <property type="entry name" value="RVT_1"/>
    <property type="match status" value="1"/>
</dbReference>
<accession>A0A1B0GHP0</accession>
<evidence type="ECO:0000256" key="3">
    <source>
        <dbReference type="ARBA" id="ARBA00022722"/>
    </source>
</evidence>
<keyword evidence="5" id="KW-0695">RNA-directed DNA polymerase</keyword>
<evidence type="ECO:0000256" key="6">
    <source>
        <dbReference type="ARBA" id="ARBA00023268"/>
    </source>
</evidence>
<dbReference type="InterPro" id="IPR050951">
    <property type="entry name" value="Retrovirus_Pol_polyprotein"/>
</dbReference>
<dbReference type="FunFam" id="3.30.420.10:FF:000032">
    <property type="entry name" value="Retrovirus-related Pol polyprotein from transposon 297-like Protein"/>
    <property type="match status" value="1"/>
</dbReference>
<keyword evidence="4" id="KW-0378">Hydrolase</keyword>
<dbReference type="GO" id="GO:0004519">
    <property type="term" value="F:endonuclease activity"/>
    <property type="evidence" value="ECO:0007669"/>
    <property type="project" value="UniProtKB-KW"/>
</dbReference>
<dbReference type="Gene3D" id="1.10.340.70">
    <property type="match status" value="1"/>
</dbReference>
<evidence type="ECO:0000259" key="7">
    <source>
        <dbReference type="PROSITE" id="PS50878"/>
    </source>
</evidence>
<evidence type="ECO:0000313" key="9">
    <source>
        <dbReference type="EnsemblMetazoa" id="LLOJ001569-PA"/>
    </source>
</evidence>
<dbReference type="InterPro" id="IPR054465">
    <property type="entry name" value="Integrase_p58-like_C"/>
</dbReference>
<dbReference type="Gene3D" id="3.30.420.10">
    <property type="entry name" value="Ribonuclease H-like superfamily/Ribonuclease H"/>
    <property type="match status" value="1"/>
</dbReference>
<dbReference type="Pfam" id="PF17919">
    <property type="entry name" value="RT_RNaseH_2"/>
    <property type="match status" value="1"/>
</dbReference>
<sequence length="980" mass="112461">MCERVQSTDSVTLEVNSVVNSLPSTLPKVLESVVDRMDPEMTQEEREMAYEVMLTHQMAFSVAPEDLGRTNAAVHHIDVGEHTPIKQPPRRVPMAKQREATELIAKMERQGVIEKSTSPWCSPVVLVRKKDGTLRFCVDYRRLNEITKKDAHPLPRIDTTLESLSGATWFHTLDLFSGYWQVPVAPQDKEKTAFSAGTGLWQFRVLPFGLCNSPATFERLMENTLQELIPERCLIYLDDILIPAKSFSQSVENLKLVLARLQQAGLKLNPKKCSLFQRKAHFLGHIVSAEGVSTDPDKIRAVAEWPIPRNKKEVQSFLGICAYYRSYIQGHSHIAKPLNSLTEKATQFHWTEECQRAFERLKECLIAAPILAHPQQSGEFILDCDCSGFAIGCVLSQVQDSRERVIGYYSKSLSRSERNYCATRRELLAVVRGVHHFHHFLFGQHFRLRTDHASLRWLTSFRNPEGQVARWIERLSQYNYTLEYRAGRLHSNADALSRRPCLEENCQYCGRLEERERGHPITDRGEETKLARLTQIASRWDWKAVQSSAPELMKVRGWVESNCLPDRDEIIGESDWTKHLWAKLGSLEISDSGILYFRRQEQNESSRPLVVVPRAIVPEILCEVHDAPAGGHLGIKRTLKRVRERFYWPFHTRDVRDFVATCQKCGEKKGPQRKTRGQLSPTAIGCPFERIAVDITGPFPITTRGNRYILVAMDYFSKWPEILPIPDQTAETVARALVEQVFSRYGVPQLIHSDQGRNFEADLFRQVMALMGSEKTRTTPLHPQSDGMVERFNRTLLNYLAKFVEEDQDRWDEFLPMAGLAYRTATHEATGESPATVLFGRNLTLPVDLLVGESPTETTDSGADSPSTYVAKLRQQLWKIHWRAREQLQHSAEDAKRRYDLRRNVREFVVDDLVWLHAPRRRIGRCPKLERPWSGPWQVCKKISNLIYRIKWPGSRRRSQVVHVDRLAPFRTRATACSAP</sequence>
<dbReference type="GO" id="GO:0003676">
    <property type="term" value="F:nucleic acid binding"/>
    <property type="evidence" value="ECO:0007669"/>
    <property type="project" value="InterPro"/>
</dbReference>
<dbReference type="InterPro" id="IPR041577">
    <property type="entry name" value="RT_RNaseH_2"/>
</dbReference>
<dbReference type="InterPro" id="IPR000477">
    <property type="entry name" value="RT_dom"/>
</dbReference>
<dbReference type="FunFam" id="3.10.10.10:FF:000002">
    <property type="entry name" value="Retrovirus-related Pol polyprotein from transposon 17.6-like protein"/>
    <property type="match status" value="1"/>
</dbReference>
<dbReference type="EC" id="2.7.7.49" evidence="1"/>
<dbReference type="VEuPathDB" id="VectorBase:LLOJ001569"/>
<dbReference type="InterPro" id="IPR043128">
    <property type="entry name" value="Rev_trsase/Diguanyl_cyclase"/>
</dbReference>
<dbReference type="Pfam" id="PF22938">
    <property type="entry name" value="Integrase_p58_C"/>
    <property type="match status" value="1"/>
</dbReference>
<dbReference type="FunFam" id="3.30.70.270:FF:000020">
    <property type="entry name" value="Transposon Tf2-6 polyprotein-like Protein"/>
    <property type="match status" value="1"/>
</dbReference>
<dbReference type="VEuPathDB" id="VectorBase:LLONM1_009426"/>
<evidence type="ECO:0000256" key="5">
    <source>
        <dbReference type="ARBA" id="ARBA00022918"/>
    </source>
</evidence>
<keyword evidence="6" id="KW-0511">Multifunctional enzyme</keyword>
<feature type="domain" description="Integrase catalytic" evidence="8">
    <location>
        <begin position="683"/>
        <end position="842"/>
    </location>
</feature>
<dbReference type="PROSITE" id="PS50994">
    <property type="entry name" value="INTEGRASE"/>
    <property type="match status" value="1"/>
</dbReference>
<dbReference type="InterPro" id="IPR041588">
    <property type="entry name" value="Integrase_H2C2"/>
</dbReference>
<dbReference type="FunFam" id="3.10.20.370:FF:000001">
    <property type="entry name" value="Retrovirus-related Pol polyprotein from transposon 17.6-like protein"/>
    <property type="match status" value="1"/>
</dbReference>
<dbReference type="AlphaFoldDB" id="A0A1B0GHP0"/>
<proteinExistence type="predicted"/>
<protein>
    <recommendedName>
        <fullName evidence="1">RNA-directed DNA polymerase</fullName>
        <ecNumber evidence="1">2.7.7.49</ecNumber>
    </recommendedName>
</protein>
<evidence type="ECO:0000256" key="1">
    <source>
        <dbReference type="ARBA" id="ARBA00012493"/>
    </source>
</evidence>
<dbReference type="SUPFAM" id="SSF53098">
    <property type="entry name" value="Ribonuclease H-like"/>
    <property type="match status" value="1"/>
</dbReference>
<feature type="domain" description="Reverse transcriptase" evidence="7">
    <location>
        <begin position="108"/>
        <end position="287"/>
    </location>
</feature>
<keyword evidence="2" id="KW-0808">Transferase</keyword>
<dbReference type="PANTHER" id="PTHR37984:SF5">
    <property type="entry name" value="PROTEIN NYNRIN-LIKE"/>
    <property type="match status" value="1"/>
</dbReference>
<dbReference type="InterPro" id="IPR043502">
    <property type="entry name" value="DNA/RNA_pol_sf"/>
</dbReference>
<dbReference type="InterPro" id="IPR012337">
    <property type="entry name" value="RNaseH-like_sf"/>
</dbReference>
<evidence type="ECO:0000256" key="4">
    <source>
        <dbReference type="ARBA" id="ARBA00022759"/>
    </source>
</evidence>
<evidence type="ECO:0000259" key="8">
    <source>
        <dbReference type="PROSITE" id="PS50994"/>
    </source>
</evidence>
<reference evidence="9" key="1">
    <citation type="submission" date="2020-05" db="UniProtKB">
        <authorList>
            <consortium name="EnsemblMetazoa"/>
        </authorList>
    </citation>
    <scope>IDENTIFICATION</scope>
    <source>
        <strain evidence="9">Jacobina</strain>
    </source>
</reference>
<evidence type="ECO:0000313" key="10">
    <source>
        <dbReference type="Proteomes" id="UP000092461"/>
    </source>
</evidence>
<dbReference type="PROSITE" id="PS50878">
    <property type="entry name" value="RT_POL"/>
    <property type="match status" value="1"/>
</dbReference>
<evidence type="ECO:0000256" key="2">
    <source>
        <dbReference type="ARBA" id="ARBA00022695"/>
    </source>
</evidence>
<dbReference type="Gene3D" id="3.10.20.370">
    <property type="match status" value="1"/>
</dbReference>
<name>A0A1B0GHP0_LUTLO</name>
<dbReference type="CDD" id="cd01647">
    <property type="entry name" value="RT_LTR"/>
    <property type="match status" value="1"/>
</dbReference>
<keyword evidence="2" id="KW-0548">Nucleotidyltransferase</keyword>